<evidence type="ECO:0000313" key="10">
    <source>
        <dbReference type="Proteomes" id="UP000727490"/>
    </source>
</evidence>
<accession>A0A951IWX9</accession>
<dbReference type="PROSITE" id="PS50109">
    <property type="entry name" value="HIS_KIN"/>
    <property type="match status" value="1"/>
</dbReference>
<feature type="transmembrane region" description="Helical" evidence="7">
    <location>
        <begin position="7"/>
        <end position="31"/>
    </location>
</feature>
<dbReference type="FunFam" id="3.30.565.10:FF:000006">
    <property type="entry name" value="Sensor histidine kinase WalK"/>
    <property type="match status" value="1"/>
</dbReference>
<sequence>MEQKNRPYLLLMVLSILVLILLQVFYLNAVYKENKSSLKQETSLLFATTITGMVDSLVWKRASSDGIPLIPNLDSLIDHSRKGVVFRSFDQQFTRDVNDENFHIQVIVDSLGSIKTDSSKNRVIRIVSRDVNLQADSIRRIVRPIILKSDSFPKRQTFEFNFNKELFGTEEVVEVFNQRLQNQGYDLTAGINKFSPGEKDTLPKNSSTLYLEEVNVPFGTSFQAYFEDYRKFLWMKMLPPLIFGILVLALISLSFVFLYRNIIRQQRLNMLKNDLISNITHELKTPVATVGVVLEALENFGADQQTETRQEYIQIAKRELKRLNKMSESILSSAVSGQKDSPKTRIEFDKILEEQLLSFKPIMKSKGFLFDYKKDKADYHFRGNQESLAMMIFNLLDNAVKYSQKTKVISIRLLGNQSNIQLEVQDQGIGIPEKYQKEVFEKFVRVPQQDIHDVKGYGLGLAQVYGAVKQHNGKIFIKSEIDKGTLFTIQLPKND</sequence>
<keyword evidence="7" id="KW-1133">Transmembrane helix</keyword>
<comment type="caution">
    <text evidence="9">The sequence shown here is derived from an EMBL/GenBank/DDBJ whole genome shotgun (WGS) entry which is preliminary data.</text>
</comment>
<gene>
    <name evidence="9" type="ORF">EGN73_04385</name>
</gene>
<dbReference type="Proteomes" id="UP000727490">
    <property type="component" value="Unassembled WGS sequence"/>
</dbReference>
<dbReference type="EMBL" id="RPHB01000002">
    <property type="protein sequence ID" value="MBW3467048.1"/>
    <property type="molecule type" value="Genomic_DNA"/>
</dbReference>
<keyword evidence="4" id="KW-0808">Transferase</keyword>
<dbReference type="CDD" id="cd00075">
    <property type="entry name" value="HATPase"/>
    <property type="match status" value="1"/>
</dbReference>
<dbReference type="SMART" id="SM00388">
    <property type="entry name" value="HisKA"/>
    <property type="match status" value="1"/>
</dbReference>
<dbReference type="GO" id="GO:0004721">
    <property type="term" value="F:phosphoprotein phosphatase activity"/>
    <property type="evidence" value="ECO:0007669"/>
    <property type="project" value="TreeGrafter"/>
</dbReference>
<evidence type="ECO:0000256" key="1">
    <source>
        <dbReference type="ARBA" id="ARBA00000085"/>
    </source>
</evidence>
<dbReference type="Gene3D" id="1.10.287.130">
    <property type="match status" value="1"/>
</dbReference>
<dbReference type="SMART" id="SM00387">
    <property type="entry name" value="HATPase_c"/>
    <property type="match status" value="1"/>
</dbReference>
<dbReference type="SUPFAM" id="SSF47384">
    <property type="entry name" value="Homodimeric domain of signal transducing histidine kinase"/>
    <property type="match status" value="1"/>
</dbReference>
<keyword evidence="3" id="KW-0597">Phosphoprotein</keyword>
<dbReference type="PANTHER" id="PTHR45453">
    <property type="entry name" value="PHOSPHATE REGULON SENSOR PROTEIN PHOR"/>
    <property type="match status" value="1"/>
</dbReference>
<keyword evidence="10" id="KW-1185">Reference proteome</keyword>
<feature type="transmembrane region" description="Helical" evidence="7">
    <location>
        <begin position="238"/>
        <end position="259"/>
    </location>
</feature>
<keyword evidence="7" id="KW-0812">Transmembrane</keyword>
<evidence type="ECO:0000313" key="9">
    <source>
        <dbReference type="EMBL" id="MBW3467048.1"/>
    </source>
</evidence>
<protein>
    <recommendedName>
        <fullName evidence="2">histidine kinase</fullName>
        <ecNumber evidence="2">2.7.13.3</ecNumber>
    </recommendedName>
</protein>
<reference evidence="9 10" key="1">
    <citation type="journal article" date="2020" name="Syst. Appl. Microbiol.">
        <title>Arthrospiribacter ruber gen. nov., sp. nov., a novel bacterium isolated from Arthrospira cultures.</title>
        <authorList>
            <person name="Waleron M."/>
            <person name="Misztak A."/>
            <person name="Waleron M.M."/>
            <person name="Furmaniak M."/>
            <person name="Mrozik A."/>
            <person name="Waleron K."/>
        </authorList>
    </citation>
    <scope>NUCLEOTIDE SEQUENCE [LARGE SCALE GENOMIC DNA]</scope>
    <source>
        <strain evidence="9 10">DPMB0001</strain>
    </source>
</reference>
<dbReference type="InterPro" id="IPR036890">
    <property type="entry name" value="HATPase_C_sf"/>
</dbReference>
<comment type="catalytic activity">
    <reaction evidence="1">
        <text>ATP + protein L-histidine = ADP + protein N-phospho-L-histidine.</text>
        <dbReference type="EC" id="2.7.13.3"/>
    </reaction>
</comment>
<name>A0A951IWX9_9BACT</name>
<dbReference type="InterPro" id="IPR004358">
    <property type="entry name" value="Sig_transdc_His_kin-like_C"/>
</dbReference>
<proteinExistence type="predicted"/>
<keyword evidence="7" id="KW-0472">Membrane</keyword>
<dbReference type="InterPro" id="IPR005467">
    <property type="entry name" value="His_kinase_dom"/>
</dbReference>
<dbReference type="AlphaFoldDB" id="A0A951IWX9"/>
<dbReference type="InterPro" id="IPR003594">
    <property type="entry name" value="HATPase_dom"/>
</dbReference>
<evidence type="ECO:0000256" key="2">
    <source>
        <dbReference type="ARBA" id="ARBA00012438"/>
    </source>
</evidence>
<keyword evidence="5 9" id="KW-0418">Kinase</keyword>
<dbReference type="InterPro" id="IPR003661">
    <property type="entry name" value="HisK_dim/P_dom"/>
</dbReference>
<dbReference type="GO" id="GO:0000155">
    <property type="term" value="F:phosphorelay sensor kinase activity"/>
    <property type="evidence" value="ECO:0007669"/>
    <property type="project" value="InterPro"/>
</dbReference>
<feature type="domain" description="Histidine kinase" evidence="8">
    <location>
        <begin position="278"/>
        <end position="495"/>
    </location>
</feature>
<evidence type="ECO:0000256" key="6">
    <source>
        <dbReference type="ARBA" id="ARBA00023012"/>
    </source>
</evidence>
<organism evidence="9 10">
    <name type="scientific">Arthrospiribacter ruber</name>
    <dbReference type="NCBI Taxonomy" id="2487934"/>
    <lineage>
        <taxon>Bacteria</taxon>
        <taxon>Pseudomonadati</taxon>
        <taxon>Bacteroidota</taxon>
        <taxon>Cytophagia</taxon>
        <taxon>Cytophagales</taxon>
        <taxon>Cyclobacteriaceae</taxon>
        <taxon>Arthrospiribacter</taxon>
    </lineage>
</organism>
<evidence type="ECO:0000256" key="4">
    <source>
        <dbReference type="ARBA" id="ARBA00022679"/>
    </source>
</evidence>
<dbReference type="Gene3D" id="3.30.565.10">
    <property type="entry name" value="Histidine kinase-like ATPase, C-terminal domain"/>
    <property type="match status" value="1"/>
</dbReference>
<dbReference type="GO" id="GO:0016036">
    <property type="term" value="P:cellular response to phosphate starvation"/>
    <property type="evidence" value="ECO:0007669"/>
    <property type="project" value="TreeGrafter"/>
</dbReference>
<dbReference type="EC" id="2.7.13.3" evidence="2"/>
<evidence type="ECO:0000256" key="3">
    <source>
        <dbReference type="ARBA" id="ARBA00022553"/>
    </source>
</evidence>
<dbReference type="GO" id="GO:0005886">
    <property type="term" value="C:plasma membrane"/>
    <property type="evidence" value="ECO:0007669"/>
    <property type="project" value="TreeGrafter"/>
</dbReference>
<evidence type="ECO:0000256" key="7">
    <source>
        <dbReference type="SAM" id="Phobius"/>
    </source>
</evidence>
<evidence type="ECO:0000259" key="8">
    <source>
        <dbReference type="PROSITE" id="PS50109"/>
    </source>
</evidence>
<dbReference type="PANTHER" id="PTHR45453:SF1">
    <property type="entry name" value="PHOSPHATE REGULON SENSOR PROTEIN PHOR"/>
    <property type="match status" value="1"/>
</dbReference>
<dbReference type="SUPFAM" id="SSF55874">
    <property type="entry name" value="ATPase domain of HSP90 chaperone/DNA topoisomerase II/histidine kinase"/>
    <property type="match status" value="1"/>
</dbReference>
<dbReference type="InterPro" id="IPR036097">
    <property type="entry name" value="HisK_dim/P_sf"/>
</dbReference>
<dbReference type="Pfam" id="PF02518">
    <property type="entry name" value="HATPase_c"/>
    <property type="match status" value="1"/>
</dbReference>
<dbReference type="PRINTS" id="PR00344">
    <property type="entry name" value="BCTRLSENSOR"/>
</dbReference>
<dbReference type="CDD" id="cd00082">
    <property type="entry name" value="HisKA"/>
    <property type="match status" value="1"/>
</dbReference>
<evidence type="ECO:0000256" key="5">
    <source>
        <dbReference type="ARBA" id="ARBA00022777"/>
    </source>
</evidence>
<dbReference type="Pfam" id="PF00512">
    <property type="entry name" value="HisKA"/>
    <property type="match status" value="1"/>
</dbReference>
<keyword evidence="6" id="KW-0902">Two-component regulatory system</keyword>
<dbReference type="InterPro" id="IPR050351">
    <property type="entry name" value="BphY/WalK/GraS-like"/>
</dbReference>